<evidence type="ECO:0000256" key="2">
    <source>
        <dbReference type="ARBA" id="ARBA00021897"/>
    </source>
</evidence>
<keyword evidence="3 7" id="KW-1003">Cell membrane</keyword>
<dbReference type="PANTHER" id="PTHR43484:SF1">
    <property type="entry name" value="FLAGELLAR MOTOR SWITCH PROTEIN FLIN"/>
    <property type="match status" value="1"/>
</dbReference>
<protein>
    <recommendedName>
        <fullName evidence="2 7">Flagellar motor switch protein FliN</fullName>
    </recommendedName>
</protein>
<keyword evidence="10" id="KW-0966">Cell projection</keyword>
<evidence type="ECO:0000256" key="8">
    <source>
        <dbReference type="SAM" id="MobiDB-lite"/>
    </source>
</evidence>
<accession>A0ABY7C2U3</accession>
<dbReference type="InterPro" id="IPR036429">
    <property type="entry name" value="SpoA-like_sf"/>
</dbReference>
<dbReference type="EMBL" id="CP114029">
    <property type="protein sequence ID" value="WAP69546.1"/>
    <property type="molecule type" value="Genomic_DNA"/>
</dbReference>
<evidence type="ECO:0000256" key="7">
    <source>
        <dbReference type="RuleBase" id="RU362074"/>
    </source>
</evidence>
<reference evidence="10" key="1">
    <citation type="submission" date="2022-12" db="EMBL/GenBank/DDBJ databases">
        <title>Jiella pelagia sp. nov., isolated from phosphonate enriched culture of Northwest Pacific surface seawater.</title>
        <authorList>
            <person name="Shin D.Y."/>
            <person name="Hwang C.Y."/>
        </authorList>
    </citation>
    <scope>NUCLEOTIDE SEQUENCE</scope>
    <source>
        <strain evidence="10">HL-NP1</strain>
    </source>
</reference>
<feature type="region of interest" description="Disordered" evidence="8">
    <location>
        <begin position="1"/>
        <end position="26"/>
    </location>
</feature>
<dbReference type="Proteomes" id="UP001164020">
    <property type="component" value="Chromosome"/>
</dbReference>
<evidence type="ECO:0000259" key="9">
    <source>
        <dbReference type="Pfam" id="PF01052"/>
    </source>
</evidence>
<evidence type="ECO:0000256" key="6">
    <source>
        <dbReference type="ARBA" id="ARBA00023136"/>
    </source>
</evidence>
<dbReference type="InterPro" id="IPR001172">
    <property type="entry name" value="FliN_T3SS_HrcQb"/>
</dbReference>
<dbReference type="SUPFAM" id="SSF101801">
    <property type="entry name" value="Surface presentation of antigens (SPOA)"/>
    <property type="match status" value="1"/>
</dbReference>
<dbReference type="RefSeq" id="WP_268881983.1">
    <property type="nucleotide sequence ID" value="NZ_CP114029.1"/>
</dbReference>
<keyword evidence="10" id="KW-0282">Flagellum</keyword>
<keyword evidence="10" id="KW-0969">Cilium</keyword>
<evidence type="ECO:0000256" key="5">
    <source>
        <dbReference type="ARBA" id="ARBA00022779"/>
    </source>
</evidence>
<evidence type="ECO:0000313" key="11">
    <source>
        <dbReference type="Proteomes" id="UP001164020"/>
    </source>
</evidence>
<comment type="subcellular location">
    <subcellularLocation>
        <location evidence="7">Cell membrane</location>
        <topology evidence="7">Peripheral membrane protein</topology>
        <orientation evidence="7">Cytoplasmic side</orientation>
    </subcellularLocation>
    <subcellularLocation>
        <location evidence="7">Bacterial flagellum basal body</location>
    </subcellularLocation>
</comment>
<keyword evidence="7" id="KW-0975">Bacterial flagellum</keyword>
<dbReference type="Pfam" id="PF01052">
    <property type="entry name" value="FliMN_C"/>
    <property type="match status" value="1"/>
</dbReference>
<organism evidence="10 11">
    <name type="scientific">Jiella pelagia</name>
    <dbReference type="NCBI Taxonomy" id="2986949"/>
    <lineage>
        <taxon>Bacteria</taxon>
        <taxon>Pseudomonadati</taxon>
        <taxon>Pseudomonadota</taxon>
        <taxon>Alphaproteobacteria</taxon>
        <taxon>Hyphomicrobiales</taxon>
        <taxon>Aurantimonadaceae</taxon>
        <taxon>Jiella</taxon>
    </lineage>
</organism>
<evidence type="ECO:0000256" key="4">
    <source>
        <dbReference type="ARBA" id="ARBA00022500"/>
    </source>
</evidence>
<keyword evidence="6 7" id="KW-0472">Membrane</keyword>
<dbReference type="NCBIfam" id="TIGR02480">
    <property type="entry name" value="fliN"/>
    <property type="match status" value="1"/>
</dbReference>
<gene>
    <name evidence="10" type="primary">fliN</name>
    <name evidence="10" type="ORF">OH818_04670</name>
</gene>
<dbReference type="PRINTS" id="PR00956">
    <property type="entry name" value="FLGMOTORFLIN"/>
</dbReference>
<evidence type="ECO:0000256" key="3">
    <source>
        <dbReference type="ARBA" id="ARBA00022475"/>
    </source>
</evidence>
<comment type="similarity">
    <text evidence="1 7">Belongs to the FliN/MopA/SpaO family.</text>
</comment>
<keyword evidence="4 7" id="KW-0145">Chemotaxis</keyword>
<dbReference type="PANTHER" id="PTHR43484">
    <property type="match status" value="1"/>
</dbReference>
<feature type="compositionally biased region" description="Acidic residues" evidence="8">
    <location>
        <begin position="1"/>
        <end position="18"/>
    </location>
</feature>
<dbReference type="InterPro" id="IPR012826">
    <property type="entry name" value="FliN"/>
</dbReference>
<evidence type="ECO:0000313" key="10">
    <source>
        <dbReference type="EMBL" id="WAP69546.1"/>
    </source>
</evidence>
<feature type="domain" description="Flagellar motor switch protein FliN-like C-terminal" evidence="9">
    <location>
        <begin position="63"/>
        <end position="135"/>
    </location>
</feature>
<proteinExistence type="inferred from homology"/>
<name>A0ABY7C2U3_9HYPH</name>
<sequence>MSDSELDLDLEESDDAESDLGGFEMPAGFDPSAAMGNFGAETQIEEEEDVIEEPAADHLDLNLVMDVPVTMEVILGSSTMTVANILKLGRGAVVKLDTKVGDPVDVVVNGRIVARGEIVVIDKEEQRFGVTLTDVAKPGSKLQARKPRAA</sequence>
<keyword evidence="11" id="KW-1185">Reference proteome</keyword>
<keyword evidence="5 7" id="KW-0283">Flagellar rotation</keyword>
<dbReference type="InterPro" id="IPR001543">
    <property type="entry name" value="FliN-like_C"/>
</dbReference>
<dbReference type="InterPro" id="IPR051469">
    <property type="entry name" value="FliN/MopA/SpaO"/>
</dbReference>
<evidence type="ECO:0000256" key="1">
    <source>
        <dbReference type="ARBA" id="ARBA00009226"/>
    </source>
</evidence>
<dbReference type="Gene3D" id="2.30.330.10">
    <property type="entry name" value="SpoA-like"/>
    <property type="match status" value="1"/>
</dbReference>
<comment type="function">
    <text evidence="7">FliN is one of three proteins (FliG, FliN, FliM) that form the rotor-mounted switch complex (C ring), located at the base of the basal body. This complex interacts with the CheY and CheZ chemotaxis proteins, in addition to contacting components of the motor that determine the direction of flagellar rotation.</text>
</comment>